<reference evidence="4 5" key="1">
    <citation type="submission" date="2023-10" db="EMBL/GenBank/DDBJ databases">
        <title>Complete genome sequence of a Sphingomonadaceae bacterium.</title>
        <authorList>
            <person name="Yan C."/>
        </authorList>
    </citation>
    <scope>NUCLEOTIDE SEQUENCE [LARGE SCALE GENOMIC DNA]</scope>
    <source>
        <strain evidence="4 5">SCSIO 66989</strain>
    </source>
</reference>
<dbReference type="KEGG" id="acoa:RB602_11235"/>
<keyword evidence="2 4" id="KW-0012">Acyltransferase</keyword>
<sequence>MGVRQASLEDCEAVVALWESCALTRPWNDAESDFKQAVVGKTSDVLILEGNEQMVASAMVGFDGHRGWVYYLAVEPSRQKGGLGRQIMSAAEEYLREQGAAKIQLMVRSENSSACAFYKSLGYEQQPVLTFGRRLEP</sequence>
<keyword evidence="1 4" id="KW-0808">Transferase</keyword>
<dbReference type="CDD" id="cd04301">
    <property type="entry name" value="NAT_SF"/>
    <property type="match status" value="1"/>
</dbReference>
<dbReference type="PROSITE" id="PS51186">
    <property type="entry name" value="GNAT"/>
    <property type="match status" value="1"/>
</dbReference>
<dbReference type="NCBIfam" id="NF002959">
    <property type="entry name" value="PRK03624.1"/>
    <property type="match status" value="1"/>
</dbReference>
<dbReference type="RefSeq" id="WP_317080668.1">
    <property type="nucleotide sequence ID" value="NZ_CP136594.1"/>
</dbReference>
<dbReference type="PANTHER" id="PTHR43877:SF1">
    <property type="entry name" value="ACETYLTRANSFERASE"/>
    <property type="match status" value="1"/>
</dbReference>
<evidence type="ECO:0000313" key="5">
    <source>
        <dbReference type="Proteomes" id="UP001302429"/>
    </source>
</evidence>
<proteinExistence type="predicted"/>
<dbReference type="Proteomes" id="UP001302429">
    <property type="component" value="Chromosome"/>
</dbReference>
<protein>
    <submittedName>
        <fullName evidence="4">GNAT family acetyltransferase</fullName>
        <ecNumber evidence="4">2.3.1.-</ecNumber>
    </submittedName>
</protein>
<gene>
    <name evidence="4" type="ORF">RB602_11235</name>
</gene>
<dbReference type="InterPro" id="IPR016181">
    <property type="entry name" value="Acyl_CoA_acyltransferase"/>
</dbReference>
<dbReference type="InterPro" id="IPR050832">
    <property type="entry name" value="Bact_Acetyltransf"/>
</dbReference>
<dbReference type="AlphaFoldDB" id="A0AA97F5L4"/>
<dbReference type="EMBL" id="CP136594">
    <property type="protein sequence ID" value="WOE74416.1"/>
    <property type="molecule type" value="Genomic_DNA"/>
</dbReference>
<evidence type="ECO:0000256" key="1">
    <source>
        <dbReference type="ARBA" id="ARBA00022679"/>
    </source>
</evidence>
<dbReference type="GO" id="GO:0016747">
    <property type="term" value="F:acyltransferase activity, transferring groups other than amino-acyl groups"/>
    <property type="evidence" value="ECO:0007669"/>
    <property type="project" value="InterPro"/>
</dbReference>
<dbReference type="EC" id="2.3.1.-" evidence="4"/>
<dbReference type="Pfam" id="PF00583">
    <property type="entry name" value="Acetyltransf_1"/>
    <property type="match status" value="1"/>
</dbReference>
<dbReference type="InterPro" id="IPR000182">
    <property type="entry name" value="GNAT_dom"/>
</dbReference>
<dbReference type="SUPFAM" id="SSF55729">
    <property type="entry name" value="Acyl-CoA N-acyltransferases (Nat)"/>
    <property type="match status" value="1"/>
</dbReference>
<dbReference type="PANTHER" id="PTHR43877">
    <property type="entry name" value="AMINOALKYLPHOSPHONATE N-ACETYLTRANSFERASE-RELATED-RELATED"/>
    <property type="match status" value="1"/>
</dbReference>
<accession>A0AA97F5L4</accession>
<evidence type="ECO:0000313" key="4">
    <source>
        <dbReference type="EMBL" id="WOE74416.1"/>
    </source>
</evidence>
<evidence type="ECO:0000259" key="3">
    <source>
        <dbReference type="PROSITE" id="PS51186"/>
    </source>
</evidence>
<organism evidence="4 5">
    <name type="scientific">Alterisphingorhabdus coralli</name>
    <dbReference type="NCBI Taxonomy" id="3071408"/>
    <lineage>
        <taxon>Bacteria</taxon>
        <taxon>Pseudomonadati</taxon>
        <taxon>Pseudomonadota</taxon>
        <taxon>Alphaproteobacteria</taxon>
        <taxon>Sphingomonadales</taxon>
        <taxon>Sphingomonadaceae</taxon>
        <taxon>Alterisphingorhabdus (ex Yan et al. 2024)</taxon>
    </lineage>
</organism>
<name>A0AA97F5L4_9SPHN</name>
<keyword evidence="5" id="KW-1185">Reference proteome</keyword>
<evidence type="ECO:0000256" key="2">
    <source>
        <dbReference type="ARBA" id="ARBA00023315"/>
    </source>
</evidence>
<dbReference type="Gene3D" id="3.40.630.30">
    <property type="match status" value="1"/>
</dbReference>
<feature type="domain" description="N-acetyltransferase" evidence="3">
    <location>
        <begin position="1"/>
        <end position="137"/>
    </location>
</feature>